<dbReference type="InterPro" id="IPR050313">
    <property type="entry name" value="Carb_Metab_HTH_regulators"/>
</dbReference>
<dbReference type="Proteomes" id="UP000032679">
    <property type="component" value="Unassembled WGS sequence"/>
</dbReference>
<dbReference type="Pfam" id="PF00455">
    <property type="entry name" value="DeoRC"/>
    <property type="match status" value="1"/>
</dbReference>
<keyword evidence="7" id="KW-1185">Reference proteome</keyword>
<comment type="caution">
    <text evidence="6">The sequence shown here is derived from an EMBL/GenBank/DDBJ whole genome shotgun (WGS) entry which is preliminary data.</text>
</comment>
<dbReference type="InterPro" id="IPR001034">
    <property type="entry name" value="DeoR_HTH"/>
</dbReference>
<reference evidence="6 7" key="1">
    <citation type="submission" date="2012-10" db="EMBL/GenBank/DDBJ databases">
        <title>Genome sequencing of Tanticharoenia sakaeratensis NBRC 103193.</title>
        <authorList>
            <person name="Azuma Y."/>
            <person name="Hadano H."/>
            <person name="Hirakawa H."/>
            <person name="Matsushita K."/>
        </authorList>
    </citation>
    <scope>NUCLEOTIDE SEQUENCE [LARGE SCALE GENOMIC DNA]</scope>
    <source>
        <strain evidence="6 7">NBRC 103193</strain>
    </source>
</reference>
<evidence type="ECO:0000259" key="5">
    <source>
        <dbReference type="PROSITE" id="PS51000"/>
    </source>
</evidence>
<organism evidence="6 7">
    <name type="scientific">Tanticharoenia sakaeratensis NBRC 103193</name>
    <dbReference type="NCBI Taxonomy" id="1231623"/>
    <lineage>
        <taxon>Bacteria</taxon>
        <taxon>Pseudomonadati</taxon>
        <taxon>Pseudomonadota</taxon>
        <taxon>Alphaproteobacteria</taxon>
        <taxon>Acetobacterales</taxon>
        <taxon>Acetobacteraceae</taxon>
        <taxon>Tanticharoenia</taxon>
    </lineage>
</organism>
<dbReference type="STRING" id="1231623.Tasa_012_133"/>
<dbReference type="PROSITE" id="PS00894">
    <property type="entry name" value="HTH_DEOR_1"/>
    <property type="match status" value="1"/>
</dbReference>
<feature type="domain" description="HTH deoR-type" evidence="5">
    <location>
        <begin position="16"/>
        <end position="71"/>
    </location>
</feature>
<keyword evidence="3" id="KW-0238">DNA-binding</keyword>
<evidence type="ECO:0000256" key="4">
    <source>
        <dbReference type="ARBA" id="ARBA00023163"/>
    </source>
</evidence>
<proteinExistence type="predicted"/>
<keyword evidence="2" id="KW-0805">Transcription regulation</keyword>
<dbReference type="PRINTS" id="PR00037">
    <property type="entry name" value="HTHLACR"/>
</dbReference>
<dbReference type="SMART" id="SM01134">
    <property type="entry name" value="DeoRC"/>
    <property type="match status" value="1"/>
</dbReference>
<dbReference type="InterPro" id="IPR018356">
    <property type="entry name" value="Tscrpt_reg_HTH_DeoR_CS"/>
</dbReference>
<evidence type="ECO:0000256" key="3">
    <source>
        <dbReference type="ARBA" id="ARBA00023125"/>
    </source>
</evidence>
<dbReference type="Pfam" id="PF08220">
    <property type="entry name" value="HTH_DeoR"/>
    <property type="match status" value="1"/>
</dbReference>
<dbReference type="PANTHER" id="PTHR30363">
    <property type="entry name" value="HTH-TYPE TRANSCRIPTIONAL REGULATOR SRLR-RELATED"/>
    <property type="match status" value="1"/>
</dbReference>
<dbReference type="EMBL" id="BALE01000012">
    <property type="protein sequence ID" value="GAN53957.1"/>
    <property type="molecule type" value="Genomic_DNA"/>
</dbReference>
<keyword evidence="1" id="KW-0678">Repressor</keyword>
<accession>A0A0D6MJZ9</accession>
<protein>
    <submittedName>
        <fullName evidence="6">Glycerol-3-phosphate regulon repressor</fullName>
    </submittedName>
</protein>
<dbReference type="InterPro" id="IPR037171">
    <property type="entry name" value="NagB/RpiA_transferase-like"/>
</dbReference>
<dbReference type="GO" id="GO:0003677">
    <property type="term" value="F:DNA binding"/>
    <property type="evidence" value="ECO:0007669"/>
    <property type="project" value="UniProtKB-KW"/>
</dbReference>
<sequence>MSEYEPDTRDSERTTLTPRLREIVSMVRTRGYLSNEDLARHFGVAVQTIRRDVNRLADEGHVMRHHGGAGLPSSVENIAYGERQVRNRLEKAAIGRCAAGLITPDAALFINIGTTTEAFAASLGQCPRLRVITNNLHVAATLAPRPDYQVVIAGGTVRSHDGGIVGSSATENLSAFRADFGVIGISGIDEDGSLLDFDVEEIHCARMIMRNSQRVLLLADHTKWQRRAMGCVGHIRDVHDFITDRDPPPGARAMLAQCRTRIHIAPP</sequence>
<dbReference type="PROSITE" id="PS51000">
    <property type="entry name" value="HTH_DEOR_2"/>
    <property type="match status" value="1"/>
</dbReference>
<name>A0A0D6MJZ9_9PROT</name>
<dbReference type="SUPFAM" id="SSF46785">
    <property type="entry name" value="Winged helix' DNA-binding domain"/>
    <property type="match status" value="1"/>
</dbReference>
<dbReference type="PANTHER" id="PTHR30363:SF4">
    <property type="entry name" value="GLYCEROL-3-PHOSPHATE REGULON REPRESSOR"/>
    <property type="match status" value="1"/>
</dbReference>
<dbReference type="Gene3D" id="1.10.10.10">
    <property type="entry name" value="Winged helix-like DNA-binding domain superfamily/Winged helix DNA-binding domain"/>
    <property type="match status" value="1"/>
</dbReference>
<dbReference type="InterPro" id="IPR036388">
    <property type="entry name" value="WH-like_DNA-bd_sf"/>
</dbReference>
<evidence type="ECO:0000256" key="2">
    <source>
        <dbReference type="ARBA" id="ARBA00023015"/>
    </source>
</evidence>
<dbReference type="SMART" id="SM00420">
    <property type="entry name" value="HTH_DEOR"/>
    <property type="match status" value="1"/>
</dbReference>
<dbReference type="SUPFAM" id="SSF100950">
    <property type="entry name" value="NagB/RpiA/CoA transferase-like"/>
    <property type="match status" value="1"/>
</dbReference>
<keyword evidence="4" id="KW-0804">Transcription</keyword>
<evidence type="ECO:0000256" key="1">
    <source>
        <dbReference type="ARBA" id="ARBA00022491"/>
    </source>
</evidence>
<gene>
    <name evidence="6" type="ORF">Tasa_012_133</name>
</gene>
<dbReference type="AlphaFoldDB" id="A0A0D6MJZ9"/>
<dbReference type="GO" id="GO:0003700">
    <property type="term" value="F:DNA-binding transcription factor activity"/>
    <property type="evidence" value="ECO:0007669"/>
    <property type="project" value="InterPro"/>
</dbReference>
<evidence type="ECO:0000313" key="7">
    <source>
        <dbReference type="Proteomes" id="UP000032679"/>
    </source>
</evidence>
<dbReference type="InterPro" id="IPR036390">
    <property type="entry name" value="WH_DNA-bd_sf"/>
</dbReference>
<dbReference type="InterPro" id="IPR014036">
    <property type="entry name" value="DeoR-like_C"/>
</dbReference>
<evidence type="ECO:0000313" key="6">
    <source>
        <dbReference type="EMBL" id="GAN53957.1"/>
    </source>
</evidence>